<evidence type="ECO:0000313" key="10">
    <source>
        <dbReference type="EMBL" id="WAZ24505.1"/>
    </source>
</evidence>
<evidence type="ECO:0000256" key="6">
    <source>
        <dbReference type="ARBA" id="ARBA00023277"/>
    </source>
</evidence>
<evidence type="ECO:0000256" key="1">
    <source>
        <dbReference type="ARBA" id="ARBA00004613"/>
    </source>
</evidence>
<dbReference type="Proteomes" id="UP001164439">
    <property type="component" value="Chromosome"/>
</dbReference>
<evidence type="ECO:0000256" key="5">
    <source>
        <dbReference type="ARBA" id="ARBA00022801"/>
    </source>
</evidence>
<keyword evidence="2" id="KW-0964">Secreted</keyword>
<accession>A0ABY7KLD9</accession>
<dbReference type="InterPro" id="IPR043595">
    <property type="entry name" value="FaeB/C/D"/>
</dbReference>
<proteinExistence type="predicted"/>
<keyword evidence="7" id="KW-0624">Polysaccharide degradation</keyword>
<dbReference type="PANTHER" id="PTHR38050:SF2">
    <property type="entry name" value="FERULOYL ESTERASE C-RELATED"/>
    <property type="match status" value="1"/>
</dbReference>
<name>A0ABY7KLD9_9ACTN</name>
<feature type="signal peptide" evidence="9">
    <location>
        <begin position="1"/>
        <end position="26"/>
    </location>
</feature>
<evidence type="ECO:0000256" key="4">
    <source>
        <dbReference type="ARBA" id="ARBA00022729"/>
    </source>
</evidence>
<keyword evidence="3" id="KW-0858">Xylan degradation</keyword>
<evidence type="ECO:0000256" key="9">
    <source>
        <dbReference type="SAM" id="SignalP"/>
    </source>
</evidence>
<dbReference type="PANTHER" id="PTHR38050">
    <property type="match status" value="1"/>
</dbReference>
<dbReference type="SUPFAM" id="SSF53474">
    <property type="entry name" value="alpha/beta-Hydrolases"/>
    <property type="match status" value="1"/>
</dbReference>
<sequence>MLTRGITSLRGPLTAAALITALCLTACSTDSEPESKPGSRGSTAAEKPSPSPKPQKEVPRPGDQSVELDWKGTPRSYKVHAPPGYTPDKRLPLVIAMHPYPGTGEYAELITGLTAKADKENFLVVYPNGYNEGFNALICCGSEDDIGFLRTITDRFTDKWNADPDRIYATGISNGGDMSFKAAVELHDTFAAIAPVSGGYIGSALEDKTYVPESPVSVITFIGELDKYYDEFDAGTKAWEKRLRCERGSPKKVEKQTTRTTAQCADGSQVVSYRLSEMFHSWPGGSNNDMAFTDTTVNATDLMWEFFRAHPKKRT</sequence>
<organism evidence="10 11">
    <name type="scientific">Streptomyces cinnabarinus</name>
    <dbReference type="NCBI Taxonomy" id="67287"/>
    <lineage>
        <taxon>Bacteria</taxon>
        <taxon>Bacillati</taxon>
        <taxon>Actinomycetota</taxon>
        <taxon>Actinomycetes</taxon>
        <taxon>Kitasatosporales</taxon>
        <taxon>Streptomycetaceae</taxon>
        <taxon>Streptomyces</taxon>
    </lineage>
</organism>
<evidence type="ECO:0000256" key="8">
    <source>
        <dbReference type="SAM" id="MobiDB-lite"/>
    </source>
</evidence>
<gene>
    <name evidence="10" type="ORF">STRCI_005934</name>
</gene>
<keyword evidence="11" id="KW-1185">Reference proteome</keyword>
<protein>
    <submittedName>
        <fullName evidence="10">Polyhydroxybutyrate depolymerase</fullName>
    </submittedName>
</protein>
<evidence type="ECO:0000256" key="7">
    <source>
        <dbReference type="ARBA" id="ARBA00023326"/>
    </source>
</evidence>
<reference evidence="10" key="1">
    <citation type="submission" date="2022-12" db="EMBL/GenBank/DDBJ databases">
        <authorList>
            <person name="Ruckert C."/>
            <person name="Busche T."/>
            <person name="Kalinowski J."/>
            <person name="Wittmann C."/>
        </authorList>
    </citation>
    <scope>NUCLEOTIDE SEQUENCE</scope>
    <source>
        <strain evidence="10">DSM 40467</strain>
    </source>
</reference>
<keyword evidence="6" id="KW-0119">Carbohydrate metabolism</keyword>
<comment type="subcellular location">
    <subcellularLocation>
        <location evidence="1">Secreted</location>
    </subcellularLocation>
</comment>
<feature type="chain" id="PRO_5046211699" evidence="9">
    <location>
        <begin position="27"/>
        <end position="315"/>
    </location>
</feature>
<dbReference type="RefSeq" id="WP_269662004.1">
    <property type="nucleotide sequence ID" value="NZ_CP114413.1"/>
</dbReference>
<dbReference type="EMBL" id="CP114413">
    <property type="protein sequence ID" value="WAZ24505.1"/>
    <property type="molecule type" value="Genomic_DNA"/>
</dbReference>
<keyword evidence="5" id="KW-0378">Hydrolase</keyword>
<feature type="region of interest" description="Disordered" evidence="8">
    <location>
        <begin position="29"/>
        <end position="83"/>
    </location>
</feature>
<dbReference type="Gene3D" id="3.40.50.1820">
    <property type="entry name" value="alpha/beta hydrolase"/>
    <property type="match status" value="1"/>
</dbReference>
<keyword evidence="4 9" id="KW-0732">Signal</keyword>
<evidence type="ECO:0000256" key="3">
    <source>
        <dbReference type="ARBA" id="ARBA00022651"/>
    </source>
</evidence>
<evidence type="ECO:0000313" key="11">
    <source>
        <dbReference type="Proteomes" id="UP001164439"/>
    </source>
</evidence>
<evidence type="ECO:0000256" key="2">
    <source>
        <dbReference type="ARBA" id="ARBA00022525"/>
    </source>
</evidence>
<dbReference type="InterPro" id="IPR029058">
    <property type="entry name" value="AB_hydrolase_fold"/>
</dbReference>